<evidence type="ECO:0000256" key="3">
    <source>
        <dbReference type="ARBA" id="ARBA00022525"/>
    </source>
</evidence>
<dbReference type="GO" id="GO:0005576">
    <property type="term" value="C:extracellular region"/>
    <property type="evidence" value="ECO:0007669"/>
    <property type="project" value="UniProtKB-SubCell"/>
</dbReference>
<dbReference type="EMBL" id="JAMYWD010000011">
    <property type="protein sequence ID" value="KAJ4954269.1"/>
    <property type="molecule type" value="Genomic_DNA"/>
</dbReference>
<name>A0A9Q0GVC5_9MAGN</name>
<evidence type="ECO:0000259" key="5">
    <source>
        <dbReference type="PROSITE" id="PS51767"/>
    </source>
</evidence>
<evidence type="ECO:0000256" key="4">
    <source>
        <dbReference type="ARBA" id="ARBA00022729"/>
    </source>
</evidence>
<comment type="caution">
    <text evidence="6">The sequence shown here is derived from an EMBL/GenBank/DDBJ whole genome shotgun (WGS) entry which is preliminary data.</text>
</comment>
<dbReference type="GO" id="GO:0004190">
    <property type="term" value="F:aspartic-type endopeptidase activity"/>
    <property type="evidence" value="ECO:0007669"/>
    <property type="project" value="InterPro"/>
</dbReference>
<dbReference type="InterPro" id="IPR033868">
    <property type="entry name" value="Xylanase_inhibitor_I-like"/>
</dbReference>
<evidence type="ECO:0000256" key="2">
    <source>
        <dbReference type="ARBA" id="ARBA00007447"/>
    </source>
</evidence>
<dbReference type="FunFam" id="2.40.70.10:FF:000041">
    <property type="entry name" value="Basic 7S globulin"/>
    <property type="match status" value="1"/>
</dbReference>
<feature type="domain" description="Peptidase A1" evidence="5">
    <location>
        <begin position="47"/>
        <end position="426"/>
    </location>
</feature>
<dbReference type="CDD" id="cd05489">
    <property type="entry name" value="xylanase_inhibitor_I_like"/>
    <property type="match status" value="1"/>
</dbReference>
<dbReference type="Gene3D" id="2.40.70.10">
    <property type="entry name" value="Acid Proteases"/>
    <property type="match status" value="2"/>
</dbReference>
<dbReference type="SUPFAM" id="SSF50630">
    <property type="entry name" value="Acid proteases"/>
    <property type="match status" value="1"/>
</dbReference>
<sequence length="450" mass="48886">MALLSSSNFFFIFFFFWFIFLRSSYLAASLPTALLIPITKDHSTLQYTTIIDQRTPLKPTKLVVDLGASFSWVNCDNNYTSITYKPIFCNSSLCTSLKSLACSNCYQTPRPGCANNSCALFPENSVTRKATIGNALIDAIALHTTDGHNPGQLALISDFVFSCSQTFLLKGLAKGVAGVAALGRSNFSLPAQISTTFSSPYLFALCLSTQGQGVAFLGTGGPYVFLPRQVDLSKSLMYTPLILNPVSNTVITYYLQPSDEYFIGVTSVKVNGKAVQLNETLLSIDNETGFGGTRISTGVPYTTMESSIYKAFTEAFISEAGALNLTATKSLKPFNVCFPVDEVGTTRVGPAVPTVDLVMEQKEDVFWRIFGGNSMVRKSGEDGEEVWCLGFVDGGTSPRTSIVIGGHQMEDNLLQFDLRSKRFGFSSSLLPKQTTCSNFNFTSSFSPSNS</sequence>
<proteinExistence type="inferred from homology"/>
<gene>
    <name evidence="6" type="ORF">NE237_011052</name>
</gene>
<dbReference type="PANTHER" id="PTHR47965:SF6">
    <property type="entry name" value="ASPARTIC PROTEINASE GIP1-RELATED"/>
    <property type="match status" value="1"/>
</dbReference>
<dbReference type="PROSITE" id="PS51767">
    <property type="entry name" value="PEPTIDASE_A1"/>
    <property type="match status" value="1"/>
</dbReference>
<dbReference type="AlphaFoldDB" id="A0A9Q0GVC5"/>
<dbReference type="InterPro" id="IPR001461">
    <property type="entry name" value="Aspartic_peptidase_A1"/>
</dbReference>
<evidence type="ECO:0000313" key="6">
    <source>
        <dbReference type="EMBL" id="KAJ4954269.1"/>
    </source>
</evidence>
<dbReference type="PANTHER" id="PTHR47965">
    <property type="entry name" value="ASPARTYL PROTEASE-RELATED"/>
    <property type="match status" value="1"/>
</dbReference>
<comment type="subcellular location">
    <subcellularLocation>
        <location evidence="1">Secreted</location>
        <location evidence="1">Extracellular space</location>
    </subcellularLocation>
</comment>
<dbReference type="InterPro" id="IPR033121">
    <property type="entry name" value="PEPTIDASE_A1"/>
</dbReference>
<reference evidence="6" key="1">
    <citation type="journal article" date="2023" name="Plant J.">
        <title>The genome of the king protea, Protea cynaroides.</title>
        <authorList>
            <person name="Chang J."/>
            <person name="Duong T.A."/>
            <person name="Schoeman C."/>
            <person name="Ma X."/>
            <person name="Roodt D."/>
            <person name="Barker N."/>
            <person name="Li Z."/>
            <person name="Van de Peer Y."/>
            <person name="Mizrachi E."/>
        </authorList>
    </citation>
    <scope>NUCLEOTIDE SEQUENCE</scope>
    <source>
        <tissue evidence="6">Young leaves</tissue>
    </source>
</reference>
<keyword evidence="3" id="KW-0964">Secreted</keyword>
<dbReference type="GO" id="GO:0006508">
    <property type="term" value="P:proteolysis"/>
    <property type="evidence" value="ECO:0007669"/>
    <property type="project" value="InterPro"/>
</dbReference>
<evidence type="ECO:0000256" key="1">
    <source>
        <dbReference type="ARBA" id="ARBA00004239"/>
    </source>
</evidence>
<keyword evidence="4" id="KW-0732">Signal</keyword>
<dbReference type="FunFam" id="2.40.70.10:FF:000045">
    <property type="entry name" value="Basic 7S globulin"/>
    <property type="match status" value="1"/>
</dbReference>
<comment type="similarity">
    <text evidence="2">Belongs to the peptidase A1 family.</text>
</comment>
<evidence type="ECO:0000313" key="7">
    <source>
        <dbReference type="Proteomes" id="UP001141806"/>
    </source>
</evidence>
<dbReference type="OrthoDB" id="1904546at2759"/>
<accession>A0A9Q0GVC5</accession>
<dbReference type="InterPro" id="IPR032861">
    <property type="entry name" value="TAXi_N"/>
</dbReference>
<keyword evidence="7" id="KW-1185">Reference proteome</keyword>
<dbReference type="Pfam" id="PF14543">
    <property type="entry name" value="TAXi_N"/>
    <property type="match status" value="1"/>
</dbReference>
<protein>
    <recommendedName>
        <fullName evidence="5">Peptidase A1 domain-containing protein</fullName>
    </recommendedName>
</protein>
<dbReference type="InterPro" id="IPR021109">
    <property type="entry name" value="Peptidase_aspartic_dom_sf"/>
</dbReference>
<organism evidence="6 7">
    <name type="scientific">Protea cynaroides</name>
    <dbReference type="NCBI Taxonomy" id="273540"/>
    <lineage>
        <taxon>Eukaryota</taxon>
        <taxon>Viridiplantae</taxon>
        <taxon>Streptophyta</taxon>
        <taxon>Embryophyta</taxon>
        <taxon>Tracheophyta</taxon>
        <taxon>Spermatophyta</taxon>
        <taxon>Magnoliopsida</taxon>
        <taxon>Proteales</taxon>
        <taxon>Proteaceae</taxon>
        <taxon>Protea</taxon>
    </lineage>
</organism>
<dbReference type="Proteomes" id="UP001141806">
    <property type="component" value="Unassembled WGS sequence"/>
</dbReference>
<dbReference type="InterPro" id="IPR032799">
    <property type="entry name" value="TAXi_C"/>
</dbReference>
<dbReference type="Pfam" id="PF14541">
    <property type="entry name" value="TAXi_C"/>
    <property type="match status" value="1"/>
</dbReference>